<organism evidence="3">
    <name type="scientific">Cronobacter sakazakii</name>
    <name type="common">Enterobacter sakazakii</name>
    <dbReference type="NCBI Taxonomy" id="28141"/>
    <lineage>
        <taxon>Bacteria</taxon>
        <taxon>Pseudomonadati</taxon>
        <taxon>Pseudomonadota</taxon>
        <taxon>Gammaproteobacteria</taxon>
        <taxon>Enterobacterales</taxon>
        <taxon>Enterobacteriaceae</taxon>
        <taxon>Cronobacter</taxon>
    </lineage>
</organism>
<dbReference type="PANTHER" id="PTHR12526">
    <property type="entry name" value="GLYCOSYLTRANSFERASE"/>
    <property type="match status" value="1"/>
</dbReference>
<dbReference type="CDD" id="cd03811">
    <property type="entry name" value="GT4_GT28_WabH-like"/>
    <property type="match status" value="1"/>
</dbReference>
<reference evidence="3" key="1">
    <citation type="journal article" date="2011" name="Appl. Environ. Microbiol.">
        <title>Molecular characterization of cronobacter lipopolysaccharide o-antigen gene clusters and development of serotype-specific PCR assays.</title>
        <authorList>
            <person name="Jarvis K.G."/>
            <person name="Grim C.J."/>
            <person name="Franco A.A."/>
            <person name="Gopinath G."/>
            <person name="Sathyamoorthy V."/>
            <person name="Hu L."/>
            <person name="Sadowski J.A."/>
            <person name="Lee C.S."/>
            <person name="Tall B.D."/>
        </authorList>
    </citation>
    <scope>NUCLEOTIDE SEQUENCE</scope>
    <source>
        <strain evidence="3">2156</strain>
    </source>
</reference>
<evidence type="ECO:0000259" key="1">
    <source>
        <dbReference type="Pfam" id="PF00534"/>
    </source>
</evidence>
<feature type="domain" description="Glycosyl transferase family 1" evidence="1">
    <location>
        <begin position="175"/>
        <end position="327"/>
    </location>
</feature>
<dbReference type="Pfam" id="PF00534">
    <property type="entry name" value="Glycos_transf_1"/>
    <property type="match status" value="1"/>
</dbReference>
<dbReference type="InterPro" id="IPR001296">
    <property type="entry name" value="Glyco_trans_1"/>
</dbReference>
<dbReference type="Gene3D" id="3.40.50.2000">
    <property type="entry name" value="Glycogen Phosphorylase B"/>
    <property type="match status" value="2"/>
</dbReference>
<dbReference type="InterPro" id="IPR028098">
    <property type="entry name" value="Glyco_trans_4-like_N"/>
</dbReference>
<proteinExistence type="predicted"/>
<name>F8SLK9_CROSK</name>
<evidence type="ECO:0000313" key="3">
    <source>
        <dbReference type="EMBL" id="AEH27491.1"/>
    </source>
</evidence>
<accession>F8SLK9</accession>
<feature type="domain" description="Glycosyltransferase subfamily 4-like N-terminal" evidence="2">
    <location>
        <begin position="12"/>
        <end position="163"/>
    </location>
</feature>
<gene>
    <name evidence="3" type="primary">wehK</name>
</gene>
<dbReference type="PANTHER" id="PTHR12526:SF630">
    <property type="entry name" value="GLYCOSYLTRANSFERASE"/>
    <property type="match status" value="1"/>
</dbReference>
<sequence>MRIAIVIPTLTIGGAEKVALNTAMTLANMGNEIHVIVMSRRVDLEVPDNITLHTGLHSIKSISHVIKKIRPERCISYMERANLTAAIACRIAKVKHYATVHTAPAVGFRMRSLQNRLAIAFTYRLLRVLDTKVICVCKGVAADLKRMYGIKNLYVVPNFIDVEEMMTLAHQENHSQYYDFTYVGRLSRVKGCHIFIKSLALIKQQLEAHNIKVAIVGDGPERSFIEDITNKSQLSGIVTMLGAKKNPYPIINNSKYVVVPSYAEGFGMVVLESLALGKKVIYSHCDFGPREIINDNFRELQHLGFSDPSVNEDTAIQQLRSIIEKEIVSETICEQHVLIEQVASKYNKEIICKRLLEILDK</sequence>
<dbReference type="EMBL" id="HQ646168">
    <property type="protein sequence ID" value="AEH27491.1"/>
    <property type="molecule type" value="Genomic_DNA"/>
</dbReference>
<protein>
    <submittedName>
        <fullName evidence="3">WehK</fullName>
    </submittedName>
</protein>
<dbReference type="AlphaFoldDB" id="F8SLK9"/>
<dbReference type="GO" id="GO:0016757">
    <property type="term" value="F:glycosyltransferase activity"/>
    <property type="evidence" value="ECO:0007669"/>
    <property type="project" value="InterPro"/>
</dbReference>
<dbReference type="GO" id="GO:1901135">
    <property type="term" value="P:carbohydrate derivative metabolic process"/>
    <property type="evidence" value="ECO:0007669"/>
    <property type="project" value="UniProtKB-ARBA"/>
</dbReference>
<evidence type="ECO:0000259" key="2">
    <source>
        <dbReference type="Pfam" id="PF13439"/>
    </source>
</evidence>
<dbReference type="Pfam" id="PF13439">
    <property type="entry name" value="Glyco_transf_4"/>
    <property type="match status" value="1"/>
</dbReference>
<dbReference type="SUPFAM" id="SSF53756">
    <property type="entry name" value="UDP-Glycosyltransferase/glycogen phosphorylase"/>
    <property type="match status" value="1"/>
</dbReference>